<name>A0A8J5QIU7_9ASCO</name>
<keyword evidence="2" id="KW-1185">Reference proteome</keyword>
<dbReference type="GeneID" id="73466860"/>
<dbReference type="OrthoDB" id="10005898at2759"/>
<gene>
    <name evidence="1" type="ORF">J8A68_000059</name>
</gene>
<proteinExistence type="predicted"/>
<sequence>MSVSGIAPYPTPKQRSILGSIVPSGSKHHGRNAIPLTLILNLQTLLKKSVFSRKFYQEINDKILNKTATVDANLYFLCYFTLLVSAILNNKSKILYWLKLQKFKLFQVFNKVNQSIGGNDLSQSENKSINKHFEKPIYQEGSKSNLAIHLKSISSYLADIRIFARLTDSIKYMPWIIDEYKAYTNPSASSPPRADRLINLIQSLNCLVLELLENAGWLTDHNWVGTSDNAWWSFETYIWCSWVWGAYLVIDIVEMIRRTPIKQWDRNWKVALFSSVVQMPLVLHWSLRNGCLTPFWVGLCGSGASFFKFKDLWSTLEL</sequence>
<accession>A0A8J5QIU7</accession>
<evidence type="ECO:0000313" key="1">
    <source>
        <dbReference type="EMBL" id="KAG7666404.1"/>
    </source>
</evidence>
<dbReference type="PANTHER" id="PTHR12652:SF25">
    <property type="entry name" value="MICROBODY (PEROXISOME) PROLIFERATION PROTEIN PEROXIN 11C (EUROFUNG)"/>
    <property type="match status" value="1"/>
</dbReference>
<comment type="caution">
    <text evidence="1">The sequence shown here is derived from an EMBL/GenBank/DDBJ whole genome shotgun (WGS) entry which is preliminary data.</text>
</comment>
<evidence type="ECO:0000313" key="2">
    <source>
        <dbReference type="Proteomes" id="UP000694255"/>
    </source>
</evidence>
<organism evidence="1 2">
    <name type="scientific">[Candida] subhashii</name>
    <dbReference type="NCBI Taxonomy" id="561895"/>
    <lineage>
        <taxon>Eukaryota</taxon>
        <taxon>Fungi</taxon>
        <taxon>Dikarya</taxon>
        <taxon>Ascomycota</taxon>
        <taxon>Saccharomycotina</taxon>
        <taxon>Pichiomycetes</taxon>
        <taxon>Debaryomycetaceae</taxon>
        <taxon>Spathaspora</taxon>
    </lineage>
</organism>
<protein>
    <submittedName>
        <fullName evidence="1">Uncharacterized protein</fullName>
    </submittedName>
</protein>
<dbReference type="AlphaFoldDB" id="A0A8J5QIU7"/>
<dbReference type="RefSeq" id="XP_049266632.1">
    <property type="nucleotide sequence ID" value="XM_049409451.1"/>
</dbReference>
<dbReference type="Proteomes" id="UP000694255">
    <property type="component" value="Unassembled WGS sequence"/>
</dbReference>
<dbReference type="EMBL" id="JAGSYN010000005">
    <property type="protein sequence ID" value="KAG7666404.1"/>
    <property type="molecule type" value="Genomic_DNA"/>
</dbReference>
<dbReference type="PANTHER" id="PTHR12652">
    <property type="entry name" value="PEROXISOMAL BIOGENESIS FACTOR 11"/>
    <property type="match status" value="1"/>
</dbReference>
<reference evidence="1 2" key="1">
    <citation type="journal article" date="2021" name="DNA Res.">
        <title>Genome analysis of Candida subhashii reveals its hybrid nature and dual mitochondrial genome conformations.</title>
        <authorList>
            <person name="Mixao V."/>
            <person name="Hegedusova E."/>
            <person name="Saus E."/>
            <person name="Pryszcz L.P."/>
            <person name="Cillingova A."/>
            <person name="Nosek J."/>
            <person name="Gabaldon T."/>
        </authorList>
    </citation>
    <scope>NUCLEOTIDE SEQUENCE [LARGE SCALE GENOMIC DNA]</scope>
    <source>
        <strain evidence="1 2">CBS 10753</strain>
    </source>
</reference>